<protein>
    <submittedName>
        <fullName evidence="3">Nuclear transport factor 2 family protein</fullName>
    </submittedName>
</protein>
<feature type="domain" description="DUF4440" evidence="2">
    <location>
        <begin position="40"/>
        <end position="156"/>
    </location>
</feature>
<dbReference type="Proteomes" id="UP000256899">
    <property type="component" value="Unassembled WGS sequence"/>
</dbReference>
<dbReference type="EMBL" id="QUOT01000001">
    <property type="protein sequence ID" value="REL29324.1"/>
    <property type="molecule type" value="Genomic_DNA"/>
</dbReference>
<keyword evidence="1" id="KW-0732">Signal</keyword>
<accession>A0A3E0TXY5</accession>
<feature type="chain" id="PRO_5017573595" evidence="1">
    <location>
        <begin position="23"/>
        <end position="167"/>
    </location>
</feature>
<organism evidence="3 4">
    <name type="scientific">Thalassotalea euphylliae</name>
    <dbReference type="NCBI Taxonomy" id="1655234"/>
    <lineage>
        <taxon>Bacteria</taxon>
        <taxon>Pseudomonadati</taxon>
        <taxon>Pseudomonadota</taxon>
        <taxon>Gammaproteobacteria</taxon>
        <taxon>Alteromonadales</taxon>
        <taxon>Colwelliaceae</taxon>
        <taxon>Thalassotalea</taxon>
    </lineage>
</organism>
<dbReference type="Gene3D" id="3.10.450.50">
    <property type="match status" value="1"/>
</dbReference>
<dbReference type="RefSeq" id="WP_116013162.1">
    <property type="nucleotide sequence ID" value="NZ_QUOT01000001.1"/>
</dbReference>
<dbReference type="SUPFAM" id="SSF54427">
    <property type="entry name" value="NTF2-like"/>
    <property type="match status" value="1"/>
</dbReference>
<evidence type="ECO:0000313" key="4">
    <source>
        <dbReference type="Proteomes" id="UP000256899"/>
    </source>
</evidence>
<comment type="caution">
    <text evidence="3">The sequence shown here is derived from an EMBL/GenBank/DDBJ whole genome shotgun (WGS) entry which is preliminary data.</text>
</comment>
<dbReference type="InterPro" id="IPR027843">
    <property type="entry name" value="DUF4440"/>
</dbReference>
<gene>
    <name evidence="3" type="ORF">DXX94_00500</name>
</gene>
<reference evidence="4" key="1">
    <citation type="submission" date="2018-08" db="EMBL/GenBank/DDBJ databases">
        <title>Thalassotalea euphylliae genome.</title>
        <authorList>
            <person name="Summers S."/>
            <person name="Rice S.A."/>
            <person name="Freckelton M.L."/>
            <person name="Nedved B.T."/>
            <person name="Hadfield M.G."/>
        </authorList>
    </citation>
    <scope>NUCLEOTIDE SEQUENCE [LARGE SCALE GENOMIC DNA]</scope>
    <source>
        <strain evidence="4">H3</strain>
    </source>
</reference>
<evidence type="ECO:0000256" key="1">
    <source>
        <dbReference type="SAM" id="SignalP"/>
    </source>
</evidence>
<sequence length="167" mass="18499">MNKLSIALLLIACSQFSSIAFAAATNNQTTNIKTNEKAVISQLLNDFLANSVNDDLANHQRFWADDLIYTSSSGTRFDKSYIIQGIKADKADKAASENSDTLPPVYWAEDTDIRVYGDTAIVAFKLMHKENAKANAVKQTYFNTGTLLKRDSSWQVVAWQATKIPAK</sequence>
<dbReference type="InterPro" id="IPR032710">
    <property type="entry name" value="NTF2-like_dom_sf"/>
</dbReference>
<keyword evidence="4" id="KW-1185">Reference proteome</keyword>
<dbReference type="Pfam" id="PF14534">
    <property type="entry name" value="DUF4440"/>
    <property type="match status" value="1"/>
</dbReference>
<feature type="signal peptide" evidence="1">
    <location>
        <begin position="1"/>
        <end position="22"/>
    </location>
</feature>
<dbReference type="AlphaFoldDB" id="A0A3E0TXY5"/>
<proteinExistence type="predicted"/>
<evidence type="ECO:0000313" key="3">
    <source>
        <dbReference type="EMBL" id="REL29324.1"/>
    </source>
</evidence>
<evidence type="ECO:0000259" key="2">
    <source>
        <dbReference type="Pfam" id="PF14534"/>
    </source>
</evidence>
<name>A0A3E0TXY5_9GAMM</name>